<dbReference type="Proteomes" id="UP000064967">
    <property type="component" value="Chromosome"/>
</dbReference>
<dbReference type="CDD" id="cd00156">
    <property type="entry name" value="REC"/>
    <property type="match status" value="1"/>
</dbReference>
<dbReference type="SUPFAM" id="SSF52172">
    <property type="entry name" value="CheY-like"/>
    <property type="match status" value="1"/>
</dbReference>
<gene>
    <name evidence="4" type="ORF">AKJ09_07790</name>
</gene>
<dbReference type="SMART" id="SM00052">
    <property type="entry name" value="EAL"/>
    <property type="match status" value="1"/>
</dbReference>
<dbReference type="PATRIC" id="fig|1391654.3.peg.7897"/>
<sequence>MPFSKTVMDSTTPPSMTSTRKRADVLLVDDDKLVLRAVERILVASGYTVDKAEDGQAAARDAMMGGYDVIVSDIHMPGITGTELLDVLRSYGCDVPVVLMTGSPSLETAREAVELGAVQYLTKPIDREALLKAVTRARQIHRKPRTAMPDPAQAASFERALGSLWMAYQPIVSLAAHGPIAYEALVRSREPGFLNPSPLLEYGEQHGRLPELGRAIRELCADAAAHVPNGALLFVNVHAEDLFDADLFSASSPLSSYSERVVLEITERGAIDEVSDLVDRVRRLRALGFRLAIDDLGAGYAGLTSVAVLEPEFVKLDMSLTRDLASSPLRRRLVASMVETCRDVGMRLVAEGVETVHELHALRELGCDLLQGYYFARPSAEFVKVAA</sequence>
<dbReference type="STRING" id="1391654.AKJ09_07790"/>
<evidence type="ECO:0000313" key="5">
    <source>
        <dbReference type="Proteomes" id="UP000064967"/>
    </source>
</evidence>
<dbReference type="PROSITE" id="PS50883">
    <property type="entry name" value="EAL"/>
    <property type="match status" value="1"/>
</dbReference>
<dbReference type="InterPro" id="IPR011006">
    <property type="entry name" value="CheY-like_superfamily"/>
</dbReference>
<dbReference type="SUPFAM" id="SSF141868">
    <property type="entry name" value="EAL domain-like"/>
    <property type="match status" value="1"/>
</dbReference>
<protein>
    <submittedName>
        <fullName evidence="4">Diguanylate cyclase/phosphodiesterase (GGDEF &amp; EAL domains) with PAS/PAC sensor(S)</fullName>
    </submittedName>
</protein>
<keyword evidence="1" id="KW-0597">Phosphoprotein</keyword>
<evidence type="ECO:0000313" key="4">
    <source>
        <dbReference type="EMBL" id="AKV01127.1"/>
    </source>
</evidence>
<dbReference type="InterPro" id="IPR001789">
    <property type="entry name" value="Sig_transdc_resp-reg_receiver"/>
</dbReference>
<dbReference type="PROSITE" id="PS50110">
    <property type="entry name" value="RESPONSE_REGULATORY"/>
    <property type="match status" value="1"/>
</dbReference>
<feature type="modified residue" description="4-aspartylphosphate" evidence="1">
    <location>
        <position position="73"/>
    </location>
</feature>
<evidence type="ECO:0000259" key="3">
    <source>
        <dbReference type="PROSITE" id="PS50883"/>
    </source>
</evidence>
<dbReference type="OrthoDB" id="9777298at2"/>
<accession>A0A0K1Q634</accession>
<dbReference type="EMBL" id="CP012333">
    <property type="protein sequence ID" value="AKV01127.1"/>
    <property type="molecule type" value="Genomic_DNA"/>
</dbReference>
<dbReference type="KEGG" id="llu:AKJ09_07790"/>
<dbReference type="SMART" id="SM00448">
    <property type="entry name" value="REC"/>
    <property type="match status" value="1"/>
</dbReference>
<proteinExistence type="predicted"/>
<reference evidence="4 5" key="1">
    <citation type="submission" date="2015-08" db="EMBL/GenBank/DDBJ databases">
        <authorList>
            <person name="Babu N.S."/>
            <person name="Beckwith C.J."/>
            <person name="Beseler K.G."/>
            <person name="Brison A."/>
            <person name="Carone J.V."/>
            <person name="Caskin T.P."/>
            <person name="Diamond M."/>
            <person name="Durham M.E."/>
            <person name="Foxe J.M."/>
            <person name="Go M."/>
            <person name="Henderson B.A."/>
            <person name="Jones I.B."/>
            <person name="McGettigan J.A."/>
            <person name="Micheletti S.J."/>
            <person name="Nasrallah M.E."/>
            <person name="Ortiz D."/>
            <person name="Piller C.R."/>
            <person name="Privatt S.R."/>
            <person name="Schneider S.L."/>
            <person name="Sharp S."/>
            <person name="Smith T.C."/>
            <person name="Stanton J.D."/>
            <person name="Ullery H.E."/>
            <person name="Wilson R.J."/>
            <person name="Serrano M.G."/>
            <person name="Buck G."/>
            <person name="Lee V."/>
            <person name="Wang Y."/>
            <person name="Carvalho R."/>
            <person name="Voegtly L."/>
            <person name="Shi R."/>
            <person name="Duckworth R."/>
            <person name="Johnson A."/>
            <person name="Loviza R."/>
            <person name="Walstead R."/>
            <person name="Shah Z."/>
            <person name="Kiflezghi M."/>
            <person name="Wade K."/>
            <person name="Ball S.L."/>
            <person name="Bradley K.W."/>
            <person name="Asai D.J."/>
            <person name="Bowman C.A."/>
            <person name="Russell D.A."/>
            <person name="Pope W.H."/>
            <person name="Jacobs-Sera D."/>
            <person name="Hendrix R.W."/>
            <person name="Hatfull G.F."/>
        </authorList>
    </citation>
    <scope>NUCLEOTIDE SEQUENCE [LARGE SCALE GENOMIC DNA]</scope>
    <source>
        <strain evidence="4 5">DSM 27648</strain>
    </source>
</reference>
<dbReference type="GO" id="GO:0071111">
    <property type="term" value="F:cyclic-guanylate-specific phosphodiesterase activity"/>
    <property type="evidence" value="ECO:0007669"/>
    <property type="project" value="InterPro"/>
</dbReference>
<keyword evidence="5" id="KW-1185">Reference proteome</keyword>
<dbReference type="Pfam" id="PF00072">
    <property type="entry name" value="Response_reg"/>
    <property type="match status" value="1"/>
</dbReference>
<feature type="domain" description="EAL" evidence="3">
    <location>
        <begin position="145"/>
        <end position="387"/>
    </location>
</feature>
<dbReference type="PANTHER" id="PTHR33121">
    <property type="entry name" value="CYCLIC DI-GMP PHOSPHODIESTERASE PDEF"/>
    <property type="match status" value="1"/>
</dbReference>
<name>A0A0K1Q634_9BACT</name>
<dbReference type="Pfam" id="PF00563">
    <property type="entry name" value="EAL"/>
    <property type="match status" value="1"/>
</dbReference>
<organism evidence="4 5">
    <name type="scientific">Labilithrix luteola</name>
    <dbReference type="NCBI Taxonomy" id="1391654"/>
    <lineage>
        <taxon>Bacteria</taxon>
        <taxon>Pseudomonadati</taxon>
        <taxon>Myxococcota</taxon>
        <taxon>Polyangia</taxon>
        <taxon>Polyangiales</taxon>
        <taxon>Labilitrichaceae</taxon>
        <taxon>Labilithrix</taxon>
    </lineage>
</organism>
<dbReference type="GO" id="GO:0000160">
    <property type="term" value="P:phosphorelay signal transduction system"/>
    <property type="evidence" value="ECO:0007669"/>
    <property type="project" value="InterPro"/>
</dbReference>
<feature type="domain" description="Response regulatory" evidence="2">
    <location>
        <begin position="24"/>
        <end position="138"/>
    </location>
</feature>
<dbReference type="PANTHER" id="PTHR33121:SF76">
    <property type="entry name" value="SIGNALING PROTEIN"/>
    <property type="match status" value="1"/>
</dbReference>
<dbReference type="CDD" id="cd01948">
    <property type="entry name" value="EAL"/>
    <property type="match status" value="1"/>
</dbReference>
<dbReference type="InterPro" id="IPR035919">
    <property type="entry name" value="EAL_sf"/>
</dbReference>
<dbReference type="RefSeq" id="WP_146652288.1">
    <property type="nucleotide sequence ID" value="NZ_CP012333.1"/>
</dbReference>
<evidence type="ECO:0000256" key="1">
    <source>
        <dbReference type="PROSITE-ProRule" id="PRU00169"/>
    </source>
</evidence>
<dbReference type="Gene3D" id="3.40.50.2300">
    <property type="match status" value="1"/>
</dbReference>
<dbReference type="InterPro" id="IPR001633">
    <property type="entry name" value="EAL_dom"/>
</dbReference>
<dbReference type="AlphaFoldDB" id="A0A0K1Q634"/>
<evidence type="ECO:0000259" key="2">
    <source>
        <dbReference type="PROSITE" id="PS50110"/>
    </source>
</evidence>
<dbReference type="InterPro" id="IPR050706">
    <property type="entry name" value="Cyclic-di-GMP_PDE-like"/>
</dbReference>
<dbReference type="Gene3D" id="3.20.20.450">
    <property type="entry name" value="EAL domain"/>
    <property type="match status" value="1"/>
</dbReference>